<dbReference type="Gene3D" id="1.10.10.10">
    <property type="entry name" value="Winged helix-like DNA-binding domain superfamily/Winged helix DNA-binding domain"/>
    <property type="match status" value="1"/>
</dbReference>
<evidence type="ECO:0000313" key="3">
    <source>
        <dbReference type="Proteomes" id="UP000297700"/>
    </source>
</evidence>
<dbReference type="EMBL" id="SPQS01000010">
    <property type="protein sequence ID" value="TFV74115.1"/>
    <property type="molecule type" value="Genomic_DNA"/>
</dbReference>
<evidence type="ECO:0000259" key="1">
    <source>
        <dbReference type="Pfam" id="PF12728"/>
    </source>
</evidence>
<accession>A0A4Y9P6S6</accession>
<dbReference type="InterPro" id="IPR036388">
    <property type="entry name" value="WH-like_DNA-bd_sf"/>
</dbReference>
<dbReference type="AlphaFoldDB" id="A0A4Y9P6S6"/>
<organism evidence="2 3">
    <name type="scientific">Bradyrhizobium frederickii</name>
    <dbReference type="NCBI Taxonomy" id="2560054"/>
    <lineage>
        <taxon>Bacteria</taxon>
        <taxon>Pseudomonadati</taxon>
        <taxon>Pseudomonadota</taxon>
        <taxon>Alphaproteobacteria</taxon>
        <taxon>Hyphomicrobiales</taxon>
        <taxon>Nitrobacteraceae</taxon>
        <taxon>Bradyrhizobium</taxon>
    </lineage>
</organism>
<keyword evidence="2" id="KW-0238">DNA-binding</keyword>
<dbReference type="InterPro" id="IPR041657">
    <property type="entry name" value="HTH_17"/>
</dbReference>
<proteinExistence type="predicted"/>
<comment type="caution">
    <text evidence="2">The sequence shown here is derived from an EMBL/GenBank/DDBJ whole genome shotgun (WGS) entry which is preliminary data.</text>
</comment>
<dbReference type="InterPro" id="IPR009061">
    <property type="entry name" value="DNA-bd_dom_put_sf"/>
</dbReference>
<sequence>MSACLVQREAAALLRLSERTLERMRVTGDGPPFVKAGRRVLYRPADIDAWIATRIRISTSEEAAR</sequence>
<name>A0A4Y9P6S6_9BRAD</name>
<evidence type="ECO:0000313" key="2">
    <source>
        <dbReference type="EMBL" id="TFV74115.1"/>
    </source>
</evidence>
<dbReference type="SUPFAM" id="SSF46955">
    <property type="entry name" value="Putative DNA-binding domain"/>
    <property type="match status" value="1"/>
</dbReference>
<dbReference type="RefSeq" id="WP_135164914.1">
    <property type="nucleotide sequence ID" value="NZ_SPQS01000010.1"/>
</dbReference>
<gene>
    <name evidence="2" type="ORF">E4K64_19170</name>
</gene>
<feature type="domain" description="Helix-turn-helix" evidence="1">
    <location>
        <begin position="9"/>
        <end position="54"/>
    </location>
</feature>
<dbReference type="Proteomes" id="UP000297700">
    <property type="component" value="Unassembled WGS sequence"/>
</dbReference>
<dbReference type="GO" id="GO:0003677">
    <property type="term" value="F:DNA binding"/>
    <property type="evidence" value="ECO:0007669"/>
    <property type="project" value="UniProtKB-KW"/>
</dbReference>
<dbReference type="Pfam" id="PF12728">
    <property type="entry name" value="HTH_17"/>
    <property type="match status" value="1"/>
</dbReference>
<protein>
    <submittedName>
        <fullName evidence="2">DNA-binding protein</fullName>
    </submittedName>
</protein>
<reference evidence="2 3" key="1">
    <citation type="submission" date="2019-03" db="EMBL/GenBank/DDBJ databases">
        <title>Bradyrhizobium strains diversity.</title>
        <authorList>
            <person name="Urquiaga M.C.O."/>
            <person name="Hungria M."/>
            <person name="Delamuta J.R.M."/>
            <person name="Klepa M.S."/>
        </authorList>
    </citation>
    <scope>NUCLEOTIDE SEQUENCE [LARGE SCALE GENOMIC DNA]</scope>
    <source>
        <strain evidence="2 3">CNPSo 3426</strain>
    </source>
</reference>